<name>A0A6N6MX40_9HYPH</name>
<evidence type="ECO:0000313" key="2">
    <source>
        <dbReference type="EMBL" id="KAB1076261.1"/>
    </source>
</evidence>
<feature type="signal peptide" evidence="1">
    <location>
        <begin position="1"/>
        <end position="25"/>
    </location>
</feature>
<sequence length="114" mass="11988">MTHAPRTVLAASLIGLGLASVSAQAQPVPYYYAAPEAPTVLQQDRDTGVLLVPPNRSDLAVPAIPVPSVMNGGGFGLTGFDYYNDSLSEGRFGARRRPKEFVLAPALIAPLPGR</sequence>
<reference evidence="2 3" key="1">
    <citation type="submission" date="2019-09" db="EMBL/GenBank/DDBJ databases">
        <title>YIM 132548 draft genome.</title>
        <authorList>
            <person name="Jiang L."/>
        </authorList>
    </citation>
    <scope>NUCLEOTIDE SEQUENCE [LARGE SCALE GENOMIC DNA]</scope>
    <source>
        <strain evidence="2 3">YIM 132548</strain>
    </source>
</reference>
<dbReference type="Proteomes" id="UP000441523">
    <property type="component" value="Unassembled WGS sequence"/>
</dbReference>
<organism evidence="2 3">
    <name type="scientific">Methylobacterium planeticum</name>
    <dbReference type="NCBI Taxonomy" id="2615211"/>
    <lineage>
        <taxon>Bacteria</taxon>
        <taxon>Pseudomonadati</taxon>
        <taxon>Pseudomonadota</taxon>
        <taxon>Alphaproteobacteria</taxon>
        <taxon>Hyphomicrobiales</taxon>
        <taxon>Methylobacteriaceae</taxon>
        <taxon>Methylobacterium</taxon>
    </lineage>
</organism>
<keyword evidence="1" id="KW-0732">Signal</keyword>
<dbReference type="AlphaFoldDB" id="A0A6N6MX40"/>
<evidence type="ECO:0000313" key="3">
    <source>
        <dbReference type="Proteomes" id="UP000441523"/>
    </source>
</evidence>
<keyword evidence="3" id="KW-1185">Reference proteome</keyword>
<proteinExistence type="predicted"/>
<dbReference type="RefSeq" id="WP_150961313.1">
    <property type="nucleotide sequence ID" value="NZ_VZZJ01000001.1"/>
</dbReference>
<comment type="caution">
    <text evidence="2">The sequence shown here is derived from an EMBL/GenBank/DDBJ whole genome shotgun (WGS) entry which is preliminary data.</text>
</comment>
<evidence type="ECO:0000256" key="1">
    <source>
        <dbReference type="SAM" id="SignalP"/>
    </source>
</evidence>
<protein>
    <submittedName>
        <fullName evidence="2">Uncharacterized protein</fullName>
    </submittedName>
</protein>
<accession>A0A6N6MX40</accession>
<gene>
    <name evidence="2" type="ORF">F6X51_01620</name>
</gene>
<dbReference type="EMBL" id="VZZJ01000001">
    <property type="protein sequence ID" value="KAB1076261.1"/>
    <property type="molecule type" value="Genomic_DNA"/>
</dbReference>
<feature type="chain" id="PRO_5026684202" evidence="1">
    <location>
        <begin position="26"/>
        <end position="114"/>
    </location>
</feature>